<dbReference type="EMBL" id="JABSTQ010010904">
    <property type="protein sequence ID" value="KAG0416914.1"/>
    <property type="molecule type" value="Genomic_DNA"/>
</dbReference>
<organism evidence="1 2">
    <name type="scientific">Ixodes persulcatus</name>
    <name type="common">Taiga tick</name>
    <dbReference type="NCBI Taxonomy" id="34615"/>
    <lineage>
        <taxon>Eukaryota</taxon>
        <taxon>Metazoa</taxon>
        <taxon>Ecdysozoa</taxon>
        <taxon>Arthropoda</taxon>
        <taxon>Chelicerata</taxon>
        <taxon>Arachnida</taxon>
        <taxon>Acari</taxon>
        <taxon>Parasitiformes</taxon>
        <taxon>Ixodida</taxon>
        <taxon>Ixodoidea</taxon>
        <taxon>Ixodidae</taxon>
        <taxon>Ixodinae</taxon>
        <taxon>Ixodes</taxon>
    </lineage>
</organism>
<reference evidence="1 2" key="1">
    <citation type="journal article" date="2020" name="Cell">
        <title>Large-Scale Comparative Analyses of Tick Genomes Elucidate Their Genetic Diversity and Vector Capacities.</title>
        <authorList>
            <consortium name="Tick Genome and Microbiome Consortium (TIGMIC)"/>
            <person name="Jia N."/>
            <person name="Wang J."/>
            <person name="Shi W."/>
            <person name="Du L."/>
            <person name="Sun Y."/>
            <person name="Zhan W."/>
            <person name="Jiang J.F."/>
            <person name="Wang Q."/>
            <person name="Zhang B."/>
            <person name="Ji P."/>
            <person name="Bell-Sakyi L."/>
            <person name="Cui X.M."/>
            <person name="Yuan T.T."/>
            <person name="Jiang B.G."/>
            <person name="Yang W.F."/>
            <person name="Lam T.T."/>
            <person name="Chang Q.C."/>
            <person name="Ding S.J."/>
            <person name="Wang X.J."/>
            <person name="Zhu J.G."/>
            <person name="Ruan X.D."/>
            <person name="Zhao L."/>
            <person name="Wei J.T."/>
            <person name="Ye R.Z."/>
            <person name="Que T.C."/>
            <person name="Du C.H."/>
            <person name="Zhou Y.H."/>
            <person name="Cheng J.X."/>
            <person name="Dai P.F."/>
            <person name="Guo W.B."/>
            <person name="Han X.H."/>
            <person name="Huang E.J."/>
            <person name="Li L.F."/>
            <person name="Wei W."/>
            <person name="Gao Y.C."/>
            <person name="Liu J.Z."/>
            <person name="Shao H.Z."/>
            <person name="Wang X."/>
            <person name="Wang C.C."/>
            <person name="Yang T.C."/>
            <person name="Huo Q.B."/>
            <person name="Li W."/>
            <person name="Chen H.Y."/>
            <person name="Chen S.E."/>
            <person name="Zhou L.G."/>
            <person name="Ni X.B."/>
            <person name="Tian J.H."/>
            <person name="Sheng Y."/>
            <person name="Liu T."/>
            <person name="Pan Y.S."/>
            <person name="Xia L.Y."/>
            <person name="Li J."/>
            <person name="Zhao F."/>
            <person name="Cao W.C."/>
        </authorList>
    </citation>
    <scope>NUCLEOTIDE SEQUENCE [LARGE SCALE GENOMIC DNA]</scope>
    <source>
        <strain evidence="1">Iper-2018</strain>
    </source>
</reference>
<sequence length="248" mass="26889">MHSSRSAKEKGGLFKDPGPSLRVGGEEERQATEVLSPSAPTWSCQGPRQRQHADRGVGHCTFRRKDAHALQKRLNARARTTTVGWRRCRRRGPRGVPASCHGATIGHVLLRVRDGRAGSNPLAKLADGGGESLNWAATYRGDILAAPANNFLRASPEPSHSARFLVAFPAVADLARPCLPAGRRLANRLTRPAAGQGLLLSHSHLRWPHSDTFASGGGITLCARSERLNLSPSNEPMFLLECSIFSRF</sequence>
<dbReference type="Proteomes" id="UP000805193">
    <property type="component" value="Unassembled WGS sequence"/>
</dbReference>
<gene>
    <name evidence="1" type="ORF">HPB47_006012</name>
</gene>
<evidence type="ECO:0000313" key="2">
    <source>
        <dbReference type="Proteomes" id="UP000805193"/>
    </source>
</evidence>
<accession>A0AC60PC77</accession>
<comment type="caution">
    <text evidence="1">The sequence shown here is derived from an EMBL/GenBank/DDBJ whole genome shotgun (WGS) entry which is preliminary data.</text>
</comment>
<evidence type="ECO:0000313" key="1">
    <source>
        <dbReference type="EMBL" id="KAG0416914.1"/>
    </source>
</evidence>
<proteinExistence type="predicted"/>
<protein>
    <submittedName>
        <fullName evidence="1">Uncharacterized protein</fullName>
    </submittedName>
</protein>
<name>A0AC60PC77_IXOPE</name>
<keyword evidence="2" id="KW-1185">Reference proteome</keyword>